<organism evidence="1 2">
    <name type="scientific">Hwanghaeella grinnelliae</name>
    <dbReference type="NCBI Taxonomy" id="2500179"/>
    <lineage>
        <taxon>Bacteria</taxon>
        <taxon>Pseudomonadati</taxon>
        <taxon>Pseudomonadota</taxon>
        <taxon>Alphaproteobacteria</taxon>
        <taxon>Rhodospirillales</taxon>
        <taxon>Rhodospirillaceae</taxon>
        <taxon>Hwanghaeella</taxon>
    </lineage>
</organism>
<dbReference type="EMBL" id="SADE01000001">
    <property type="protein sequence ID" value="RVU39576.1"/>
    <property type="molecule type" value="Genomic_DNA"/>
</dbReference>
<name>A0A3S2VR10_9PROT</name>
<sequence length="40" mass="4371">MAAGSCAFEHSFLLVCATRIINEVSDINCVVCNRTFKPLP</sequence>
<dbReference type="AlphaFoldDB" id="A0A3S2VR10"/>
<proteinExistence type="predicted"/>
<gene>
    <name evidence="1" type="ORF">EOI86_10215</name>
</gene>
<evidence type="ECO:0000313" key="2">
    <source>
        <dbReference type="Proteomes" id="UP000287447"/>
    </source>
</evidence>
<evidence type="ECO:0000313" key="1">
    <source>
        <dbReference type="EMBL" id="RVU39576.1"/>
    </source>
</evidence>
<dbReference type="Gene3D" id="3.30.300.10">
    <property type="match status" value="1"/>
</dbReference>
<keyword evidence="2" id="KW-1185">Reference proteome</keyword>
<comment type="caution">
    <text evidence="1">The sequence shown here is derived from an EMBL/GenBank/DDBJ whole genome shotgun (WGS) entry which is preliminary data.</text>
</comment>
<accession>A0A3S2VR10</accession>
<protein>
    <submittedName>
        <fullName evidence="1">Uncharacterized protein</fullName>
    </submittedName>
</protein>
<dbReference type="Proteomes" id="UP000287447">
    <property type="component" value="Unassembled WGS sequence"/>
</dbReference>
<reference evidence="2" key="1">
    <citation type="submission" date="2019-01" db="EMBL/GenBank/DDBJ databases">
        <title>Gri0909 isolated from a small marine red alga.</title>
        <authorList>
            <person name="Kim J."/>
            <person name="Jeong S.E."/>
            <person name="Jeon C.O."/>
        </authorList>
    </citation>
    <scope>NUCLEOTIDE SEQUENCE [LARGE SCALE GENOMIC DNA]</scope>
    <source>
        <strain evidence="2">Gri0909</strain>
    </source>
</reference>